<feature type="compositionally biased region" description="Polar residues" evidence="3">
    <location>
        <begin position="141"/>
        <end position="159"/>
    </location>
</feature>
<dbReference type="GO" id="GO:0031507">
    <property type="term" value="P:heterochromatin formation"/>
    <property type="evidence" value="ECO:0007669"/>
    <property type="project" value="InterPro"/>
</dbReference>
<feature type="compositionally biased region" description="Low complexity" evidence="3">
    <location>
        <begin position="118"/>
        <end position="135"/>
    </location>
</feature>
<feature type="region of interest" description="Disordered" evidence="3">
    <location>
        <begin position="233"/>
        <end position="391"/>
    </location>
</feature>
<comment type="caution">
    <text evidence="5">The sequence shown here is derived from an EMBL/GenBank/DDBJ whole genome shotgun (WGS) entry which is preliminary data.</text>
</comment>
<feature type="domain" description="Chromo" evidence="4">
    <location>
        <begin position="11"/>
        <end position="70"/>
    </location>
</feature>
<name>A0A9P6X6M2_RHIOR</name>
<feature type="compositionally biased region" description="Polar residues" evidence="3">
    <location>
        <begin position="176"/>
        <end position="188"/>
    </location>
</feature>
<dbReference type="AlphaFoldDB" id="A0A9P6X6M2"/>
<dbReference type="InterPro" id="IPR044251">
    <property type="entry name" value="LHP1-like"/>
</dbReference>
<feature type="compositionally biased region" description="Polar residues" evidence="3">
    <location>
        <begin position="292"/>
        <end position="320"/>
    </location>
</feature>
<keyword evidence="6" id="KW-1185">Reference proteome</keyword>
<feature type="compositionally biased region" description="Basic and acidic residues" evidence="3">
    <location>
        <begin position="256"/>
        <end position="275"/>
    </location>
</feature>
<comment type="subcellular location">
    <subcellularLocation>
        <location evidence="1">Nucleus</location>
    </subcellularLocation>
</comment>
<gene>
    <name evidence="5" type="ORF">G6F64_007516</name>
</gene>
<dbReference type="Pfam" id="PF00385">
    <property type="entry name" value="Chromo"/>
    <property type="match status" value="1"/>
</dbReference>
<dbReference type="InterPro" id="IPR023780">
    <property type="entry name" value="Chromo_domain"/>
</dbReference>
<keyword evidence="2" id="KW-0539">Nucleus</keyword>
<dbReference type="PANTHER" id="PTHR47240">
    <property type="entry name" value="CHROMO DOMAIN-CONTAINING PROTEIN LHP1"/>
    <property type="match status" value="1"/>
</dbReference>
<feature type="compositionally biased region" description="Polar residues" evidence="3">
    <location>
        <begin position="329"/>
        <end position="350"/>
    </location>
</feature>
<accession>A0A9P6X6M2</accession>
<dbReference type="EMBL" id="JAANQT010001113">
    <property type="protein sequence ID" value="KAG1306540.1"/>
    <property type="molecule type" value="Genomic_DNA"/>
</dbReference>
<dbReference type="InterPro" id="IPR016197">
    <property type="entry name" value="Chromo-like_dom_sf"/>
</dbReference>
<evidence type="ECO:0000256" key="3">
    <source>
        <dbReference type="SAM" id="MobiDB-lite"/>
    </source>
</evidence>
<dbReference type="OrthoDB" id="5376140at2759"/>
<feature type="compositionally biased region" description="Low complexity" evidence="3">
    <location>
        <begin position="376"/>
        <end position="385"/>
    </location>
</feature>
<protein>
    <recommendedName>
        <fullName evidence="4">Chromo domain-containing protein</fullName>
    </recommendedName>
</protein>
<evidence type="ECO:0000256" key="1">
    <source>
        <dbReference type="ARBA" id="ARBA00004123"/>
    </source>
</evidence>
<evidence type="ECO:0000313" key="6">
    <source>
        <dbReference type="Proteomes" id="UP000716291"/>
    </source>
</evidence>
<feature type="compositionally biased region" description="Basic and acidic residues" evidence="3">
    <location>
        <begin position="101"/>
        <end position="115"/>
    </location>
</feature>
<organism evidence="5 6">
    <name type="scientific">Rhizopus oryzae</name>
    <name type="common">Mucormycosis agent</name>
    <name type="synonym">Rhizopus arrhizus var. delemar</name>
    <dbReference type="NCBI Taxonomy" id="64495"/>
    <lineage>
        <taxon>Eukaryota</taxon>
        <taxon>Fungi</taxon>
        <taxon>Fungi incertae sedis</taxon>
        <taxon>Mucoromycota</taxon>
        <taxon>Mucoromycotina</taxon>
        <taxon>Mucoromycetes</taxon>
        <taxon>Mucorales</taxon>
        <taxon>Mucorineae</taxon>
        <taxon>Rhizopodaceae</taxon>
        <taxon>Rhizopus</taxon>
    </lineage>
</organism>
<feature type="compositionally biased region" description="Basic and acidic residues" evidence="3">
    <location>
        <begin position="160"/>
        <end position="169"/>
    </location>
</feature>
<dbReference type="PANTHER" id="PTHR47240:SF2">
    <property type="entry name" value="CHROMO DOMAIN-CONTAINING PROTEIN LHP1"/>
    <property type="match status" value="1"/>
</dbReference>
<dbReference type="PROSITE" id="PS50013">
    <property type="entry name" value="CHROMO_2"/>
    <property type="match status" value="1"/>
</dbReference>
<reference evidence="5" key="1">
    <citation type="journal article" date="2020" name="Microb. Genom.">
        <title>Genetic diversity of clinical and environmental Mucorales isolates obtained from an investigation of mucormycosis cases among solid organ transplant recipients.</title>
        <authorList>
            <person name="Nguyen M.H."/>
            <person name="Kaul D."/>
            <person name="Muto C."/>
            <person name="Cheng S.J."/>
            <person name="Richter R.A."/>
            <person name="Bruno V.M."/>
            <person name="Liu G."/>
            <person name="Beyhan S."/>
            <person name="Sundermann A.J."/>
            <person name="Mounaud S."/>
            <person name="Pasculle A.W."/>
            <person name="Nierman W.C."/>
            <person name="Driscoll E."/>
            <person name="Cumbie R."/>
            <person name="Clancy C.J."/>
            <person name="Dupont C.L."/>
        </authorList>
    </citation>
    <scope>NUCLEOTIDE SEQUENCE</scope>
    <source>
        <strain evidence="5">GL11</strain>
    </source>
</reference>
<proteinExistence type="predicted"/>
<feature type="region of interest" description="Disordered" evidence="3">
    <location>
        <begin position="75"/>
        <end position="197"/>
    </location>
</feature>
<dbReference type="SUPFAM" id="SSF54160">
    <property type="entry name" value="Chromo domain-like"/>
    <property type="match status" value="1"/>
</dbReference>
<dbReference type="PROSITE" id="PS00598">
    <property type="entry name" value="CHROMO_1"/>
    <property type="match status" value="1"/>
</dbReference>
<evidence type="ECO:0000256" key="2">
    <source>
        <dbReference type="ARBA" id="ARBA00023242"/>
    </source>
</evidence>
<dbReference type="Gene3D" id="2.40.50.40">
    <property type="match status" value="1"/>
</dbReference>
<dbReference type="InterPro" id="IPR023779">
    <property type="entry name" value="Chromodomain_CS"/>
</dbReference>
<sequence length="863" mass="96833">MDLDDDETSYYEVETIRDKRTLHDGTKEYLIKWKNYSESYNTWEPEDNLNCPSILAEFESNLAKQKAANKINKIKKGKKEGQDELVKEKDSLSSCQSGTTDNKEFNRFINNHENDFLSSTSSSSSSKQKQKQQISARPITSLKNNMNSSLQRSGPNVKSDSGKASKYKDPAPPVVSSKTASQTPSSKSLAVGTAKTPAKFTSIKRPPVVTTVQPAVDIDTTLQKILESKEVKQKQKVLSGSFKPPQYPVTTPLDRTSFRPKETYRKDTDHIKQTDTARIGPSNPPYVRTSPVRATSQPSIQHSPVQQLPVQHPSVQQSFVQPLAEAKPSQASPFQSQQKVSSNPGASAQHRQPLPLHPYPKMQPPAPTPPSHPQRSSQSLSMASSTRPTSNLLKHPQQQLVPNLQMQVSPQLQQIQAVNRPADPRLEPANLKRLAESRDPRLNPQKKAKLSASLSSKVAVTERMEPTPLTIDAVLCKNDDPITSAVLNGNEMCFHKDQIQKLIARQAKKPNHIHIVSYFPLKILDNMICESRFSLIKVNCTGSLVDAGVAYDSDSTNQILAFLPVGNLHKLSNLPADADSLASNHQLYAIYLDNIPSKVHTSIDMSDLAPKGDHLSFSWEKAITYLRFPSKLKQLKKEAKFIVYGHSECASLLTKAITKLRPVKNPKIYVMMFDRCNEVVFSRTLTRHKKEPSSQIWEFGVPNAPTGKIQPPEQVFPNHSGGLVTTDAENILISPFIIDVICEQIEKLNSNVVSNGHWKFILPHDIFSLLKTAKSERMKEYKLEEAVIRLSLALSNDKIAIIKLWSTESQKMDSVRFMDIVIRNYYKKHQFFVYVDDLYSVPRDDRLHCIDFVKSTEIAATFK</sequence>
<feature type="region of interest" description="Disordered" evidence="3">
    <location>
        <begin position="433"/>
        <end position="454"/>
    </location>
</feature>
<evidence type="ECO:0000313" key="5">
    <source>
        <dbReference type="EMBL" id="KAG1306540.1"/>
    </source>
</evidence>
<feature type="compositionally biased region" description="Pro residues" evidence="3">
    <location>
        <begin position="355"/>
        <end position="372"/>
    </location>
</feature>
<dbReference type="CDD" id="cd00024">
    <property type="entry name" value="CD_CSD"/>
    <property type="match status" value="1"/>
</dbReference>
<dbReference type="SMART" id="SM00298">
    <property type="entry name" value="CHROMO"/>
    <property type="match status" value="1"/>
</dbReference>
<dbReference type="InterPro" id="IPR000953">
    <property type="entry name" value="Chromo/chromo_shadow_dom"/>
</dbReference>
<dbReference type="GO" id="GO:0005634">
    <property type="term" value="C:nucleus"/>
    <property type="evidence" value="ECO:0007669"/>
    <property type="project" value="UniProtKB-SubCell"/>
</dbReference>
<dbReference type="Proteomes" id="UP000716291">
    <property type="component" value="Unassembled WGS sequence"/>
</dbReference>
<evidence type="ECO:0000259" key="4">
    <source>
        <dbReference type="PROSITE" id="PS50013"/>
    </source>
</evidence>
<feature type="compositionally biased region" description="Basic and acidic residues" evidence="3">
    <location>
        <begin position="79"/>
        <end position="91"/>
    </location>
</feature>